<keyword evidence="3" id="KW-1185">Reference proteome</keyword>
<dbReference type="CDD" id="cd00448">
    <property type="entry name" value="YjgF_YER057c_UK114_family"/>
    <property type="match status" value="1"/>
</dbReference>
<dbReference type="InterPro" id="IPR035959">
    <property type="entry name" value="RutC-like_sf"/>
</dbReference>
<keyword evidence="2" id="KW-0378">Hydrolase</keyword>
<dbReference type="GO" id="GO:0016787">
    <property type="term" value="F:hydrolase activity"/>
    <property type="evidence" value="ECO:0007669"/>
    <property type="project" value="UniProtKB-KW"/>
</dbReference>
<dbReference type="SUPFAM" id="SSF55298">
    <property type="entry name" value="YjgF-like"/>
    <property type="match status" value="1"/>
</dbReference>
<proteinExistence type="predicted"/>
<dbReference type="EC" id="3.5.-.-" evidence="2"/>
<evidence type="ECO:0000313" key="2">
    <source>
        <dbReference type="EMBL" id="MFC0533671.1"/>
    </source>
</evidence>
<dbReference type="RefSeq" id="WP_377261579.1">
    <property type="nucleotide sequence ID" value="NZ_JBHLUH010000089.1"/>
</dbReference>
<feature type="region of interest" description="Disordered" evidence="1">
    <location>
        <begin position="1"/>
        <end position="49"/>
    </location>
</feature>
<gene>
    <name evidence="2" type="ORF">ACFFIA_39310</name>
</gene>
<sequence length="124" mass="12788">MRGEKLPLCGGAETRHGRHAEPSTATAKAASRADSAGRPVRGPTDTATWPPSVRAAGCAALAAAGATRGDVFKLTFYVVDTSALATVGAVRDEFVERPPTSSLVQVAGLFRPDLLIEIEAVADS</sequence>
<organism evidence="2 3">
    <name type="scientific">Phytohabitans kaempferiae</name>
    <dbReference type="NCBI Taxonomy" id="1620943"/>
    <lineage>
        <taxon>Bacteria</taxon>
        <taxon>Bacillati</taxon>
        <taxon>Actinomycetota</taxon>
        <taxon>Actinomycetes</taxon>
        <taxon>Micromonosporales</taxon>
        <taxon>Micromonosporaceae</taxon>
    </lineage>
</organism>
<reference evidence="2 3" key="1">
    <citation type="submission" date="2024-09" db="EMBL/GenBank/DDBJ databases">
        <authorList>
            <person name="Sun Q."/>
            <person name="Mori K."/>
        </authorList>
    </citation>
    <scope>NUCLEOTIDE SEQUENCE [LARGE SCALE GENOMIC DNA]</scope>
    <source>
        <strain evidence="2 3">TBRC 3947</strain>
    </source>
</reference>
<dbReference type="Pfam" id="PF01042">
    <property type="entry name" value="Ribonuc_L-PSP"/>
    <property type="match status" value="1"/>
</dbReference>
<dbReference type="InterPro" id="IPR006175">
    <property type="entry name" value="YjgF/YER057c/UK114"/>
</dbReference>
<name>A0ABV6MGF5_9ACTN</name>
<evidence type="ECO:0000256" key="1">
    <source>
        <dbReference type="SAM" id="MobiDB-lite"/>
    </source>
</evidence>
<dbReference type="EMBL" id="JBHLUH010000089">
    <property type="protein sequence ID" value="MFC0533671.1"/>
    <property type="molecule type" value="Genomic_DNA"/>
</dbReference>
<comment type="caution">
    <text evidence="2">The sequence shown here is derived from an EMBL/GenBank/DDBJ whole genome shotgun (WGS) entry which is preliminary data.</text>
</comment>
<feature type="compositionally biased region" description="Low complexity" evidence="1">
    <location>
        <begin position="23"/>
        <end position="36"/>
    </location>
</feature>
<dbReference type="Gene3D" id="3.30.1330.40">
    <property type="entry name" value="RutC-like"/>
    <property type="match status" value="1"/>
</dbReference>
<evidence type="ECO:0000313" key="3">
    <source>
        <dbReference type="Proteomes" id="UP001589867"/>
    </source>
</evidence>
<accession>A0ABV6MGF5</accession>
<protein>
    <submittedName>
        <fullName evidence="2">RidA family protein</fullName>
        <ecNumber evidence="2">3.5.-.-</ecNumber>
    </submittedName>
</protein>
<dbReference type="Proteomes" id="UP001589867">
    <property type="component" value="Unassembled WGS sequence"/>
</dbReference>